<dbReference type="InParanoid" id="A0A0C3G094"/>
<evidence type="ECO:0000313" key="3">
    <source>
        <dbReference type="EMBL" id="KIM84021.1"/>
    </source>
</evidence>
<dbReference type="STRING" id="765440.A0A0C3G094"/>
<keyword evidence="2" id="KW-0812">Transmembrane</keyword>
<feature type="transmembrane region" description="Helical" evidence="2">
    <location>
        <begin position="160"/>
        <end position="179"/>
    </location>
</feature>
<dbReference type="EMBL" id="KN832989">
    <property type="protein sequence ID" value="KIM84021.1"/>
    <property type="molecule type" value="Genomic_DNA"/>
</dbReference>
<reference evidence="3 4" key="1">
    <citation type="submission" date="2014-04" db="EMBL/GenBank/DDBJ databases">
        <authorList>
            <consortium name="DOE Joint Genome Institute"/>
            <person name="Kuo A."/>
            <person name="Tarkka M."/>
            <person name="Buscot F."/>
            <person name="Kohler A."/>
            <person name="Nagy L.G."/>
            <person name="Floudas D."/>
            <person name="Copeland A."/>
            <person name="Barry K.W."/>
            <person name="Cichocki N."/>
            <person name="Veneault-Fourrey C."/>
            <person name="LaButti K."/>
            <person name="Lindquist E.A."/>
            <person name="Lipzen A."/>
            <person name="Lundell T."/>
            <person name="Morin E."/>
            <person name="Murat C."/>
            <person name="Sun H."/>
            <person name="Tunlid A."/>
            <person name="Henrissat B."/>
            <person name="Grigoriev I.V."/>
            <person name="Hibbett D.S."/>
            <person name="Martin F."/>
            <person name="Nordberg H.P."/>
            <person name="Cantor M.N."/>
            <person name="Hua S.X."/>
        </authorList>
    </citation>
    <scope>NUCLEOTIDE SEQUENCE [LARGE SCALE GENOMIC DNA]</scope>
    <source>
        <strain evidence="3 4">F 1598</strain>
    </source>
</reference>
<sequence length="269" mass="29127">MASNPDRRPLPEGWKDQYDPNYKAWFYVDTRRTPPASSWVHPLGAPPPSSPPPQQYAPPPPGPPPPRDFNQSPYPPYQQSPPPGQYGGQPGYQQSYGGPPQGYGGPPPQGYGSPSPQPYGGYGQPGYQQPLQENRGFFGNHNPSPQPVAYQQAPPPKKSGFGMGGMVAAGGAGLLGGVLLGEAVIGVAVTAVVMVVVMVVAIGESMCRMKSWTSQILHGKFRATLYLLFHCQIVAFSINLFFYWPDPFFSLQLYLLPRIAARSAYVVPI</sequence>
<protein>
    <recommendedName>
        <fullName evidence="5">WW domain-containing protein</fullName>
    </recommendedName>
</protein>
<feature type="transmembrane region" description="Helical" evidence="2">
    <location>
        <begin position="224"/>
        <end position="244"/>
    </location>
</feature>
<feature type="compositionally biased region" description="Basic and acidic residues" evidence="1">
    <location>
        <begin position="1"/>
        <end position="18"/>
    </location>
</feature>
<feature type="region of interest" description="Disordered" evidence="1">
    <location>
        <begin position="33"/>
        <end position="155"/>
    </location>
</feature>
<dbReference type="SUPFAM" id="SSF51045">
    <property type="entry name" value="WW domain"/>
    <property type="match status" value="1"/>
</dbReference>
<dbReference type="AlphaFoldDB" id="A0A0C3G094"/>
<feature type="transmembrane region" description="Helical" evidence="2">
    <location>
        <begin position="185"/>
        <end position="203"/>
    </location>
</feature>
<accession>A0A0C3G094</accession>
<keyword evidence="4" id="KW-1185">Reference proteome</keyword>
<dbReference type="InterPro" id="IPR036020">
    <property type="entry name" value="WW_dom_sf"/>
</dbReference>
<name>A0A0C3G094_PILCF</name>
<reference evidence="4" key="2">
    <citation type="submission" date="2015-01" db="EMBL/GenBank/DDBJ databases">
        <title>Evolutionary Origins and Diversification of the Mycorrhizal Mutualists.</title>
        <authorList>
            <consortium name="DOE Joint Genome Institute"/>
            <consortium name="Mycorrhizal Genomics Consortium"/>
            <person name="Kohler A."/>
            <person name="Kuo A."/>
            <person name="Nagy L.G."/>
            <person name="Floudas D."/>
            <person name="Copeland A."/>
            <person name="Barry K.W."/>
            <person name="Cichocki N."/>
            <person name="Veneault-Fourrey C."/>
            <person name="LaButti K."/>
            <person name="Lindquist E.A."/>
            <person name="Lipzen A."/>
            <person name="Lundell T."/>
            <person name="Morin E."/>
            <person name="Murat C."/>
            <person name="Riley R."/>
            <person name="Ohm R."/>
            <person name="Sun H."/>
            <person name="Tunlid A."/>
            <person name="Henrissat B."/>
            <person name="Grigoriev I.V."/>
            <person name="Hibbett D.S."/>
            <person name="Martin F."/>
        </authorList>
    </citation>
    <scope>NUCLEOTIDE SEQUENCE [LARGE SCALE GENOMIC DNA]</scope>
    <source>
        <strain evidence="4">F 1598</strain>
    </source>
</reference>
<organism evidence="3 4">
    <name type="scientific">Piloderma croceum (strain F 1598)</name>
    <dbReference type="NCBI Taxonomy" id="765440"/>
    <lineage>
        <taxon>Eukaryota</taxon>
        <taxon>Fungi</taxon>
        <taxon>Dikarya</taxon>
        <taxon>Basidiomycota</taxon>
        <taxon>Agaricomycotina</taxon>
        <taxon>Agaricomycetes</taxon>
        <taxon>Agaricomycetidae</taxon>
        <taxon>Atheliales</taxon>
        <taxon>Atheliaceae</taxon>
        <taxon>Piloderma</taxon>
    </lineage>
</organism>
<evidence type="ECO:0000313" key="4">
    <source>
        <dbReference type="Proteomes" id="UP000054166"/>
    </source>
</evidence>
<evidence type="ECO:0000256" key="1">
    <source>
        <dbReference type="SAM" id="MobiDB-lite"/>
    </source>
</evidence>
<proteinExistence type="predicted"/>
<keyword evidence="2" id="KW-0472">Membrane</keyword>
<evidence type="ECO:0008006" key="5">
    <source>
        <dbReference type="Google" id="ProtNLM"/>
    </source>
</evidence>
<feature type="region of interest" description="Disordered" evidence="1">
    <location>
        <begin position="1"/>
        <end position="21"/>
    </location>
</feature>
<dbReference type="Proteomes" id="UP000054166">
    <property type="component" value="Unassembled WGS sequence"/>
</dbReference>
<gene>
    <name evidence="3" type="ORF">PILCRDRAFT_423214</name>
</gene>
<dbReference type="OrthoDB" id="2367685at2759"/>
<dbReference type="HOGENOM" id="CLU_1034835_0_0_1"/>
<feature type="compositionally biased region" description="Pro residues" evidence="1">
    <location>
        <begin position="44"/>
        <end position="84"/>
    </location>
</feature>
<keyword evidence="2" id="KW-1133">Transmembrane helix</keyword>
<evidence type="ECO:0000256" key="2">
    <source>
        <dbReference type="SAM" id="Phobius"/>
    </source>
</evidence>